<feature type="region of interest" description="Disordered" evidence="1">
    <location>
        <begin position="1"/>
        <end position="24"/>
    </location>
</feature>
<reference evidence="2 3" key="1">
    <citation type="journal article" date="2016" name="Mol. Biol. Evol.">
        <title>Comparative Genomics of Early-Diverging Mushroom-Forming Fungi Provides Insights into the Origins of Lignocellulose Decay Capabilities.</title>
        <authorList>
            <person name="Nagy L.G."/>
            <person name="Riley R."/>
            <person name="Tritt A."/>
            <person name="Adam C."/>
            <person name="Daum C."/>
            <person name="Floudas D."/>
            <person name="Sun H."/>
            <person name="Yadav J.S."/>
            <person name="Pangilinan J."/>
            <person name="Larsson K.H."/>
            <person name="Matsuura K."/>
            <person name="Barry K."/>
            <person name="Labutti K."/>
            <person name="Kuo R."/>
            <person name="Ohm R.A."/>
            <person name="Bhattacharya S.S."/>
            <person name="Shirouzu T."/>
            <person name="Yoshinaga Y."/>
            <person name="Martin F.M."/>
            <person name="Grigoriev I.V."/>
            <person name="Hibbett D.S."/>
        </authorList>
    </citation>
    <scope>NUCLEOTIDE SEQUENCE [LARGE SCALE GENOMIC DNA]</scope>
    <source>
        <strain evidence="2 3">HHB10207 ss-3</strain>
    </source>
</reference>
<proteinExistence type="predicted"/>
<dbReference type="Proteomes" id="UP000076798">
    <property type="component" value="Unassembled WGS sequence"/>
</dbReference>
<gene>
    <name evidence="2" type="ORF">SISSUDRAFT_1040665</name>
</gene>
<accession>A0A166HYN7</accession>
<evidence type="ECO:0000313" key="3">
    <source>
        <dbReference type="Proteomes" id="UP000076798"/>
    </source>
</evidence>
<dbReference type="AlphaFoldDB" id="A0A166HYN7"/>
<evidence type="ECO:0000256" key="1">
    <source>
        <dbReference type="SAM" id="MobiDB-lite"/>
    </source>
</evidence>
<evidence type="ECO:0000313" key="2">
    <source>
        <dbReference type="EMBL" id="KZT43209.1"/>
    </source>
</evidence>
<name>A0A166HYN7_9AGAM</name>
<sequence length="222" mass="24717">MTFNTATKSGRVSSSVRSNEPSSEFSVKETSTVAFVQYPFLDQQAPRYFVSSLSRQSGVAPSRLPFLSRCHRFEKQVPGSESSSDDSFSTISSYSAPPPSYKWSFQPWLRGFYARREVQASVPRSTPSEIDTGAVTANMPSQVIVAPHTLQPVSPIPAKSKIPQWWFFKVRRSTDNCIHQGSPKDQAFEPLGCTKVSDSRAGARYVMPPTMTPFKASYTLKR</sequence>
<protein>
    <submittedName>
        <fullName evidence="2">Uncharacterized protein</fullName>
    </submittedName>
</protein>
<keyword evidence="3" id="KW-1185">Reference proteome</keyword>
<dbReference type="EMBL" id="KV428009">
    <property type="protein sequence ID" value="KZT43209.1"/>
    <property type="molecule type" value="Genomic_DNA"/>
</dbReference>
<organism evidence="2 3">
    <name type="scientific">Sistotremastrum suecicum HHB10207 ss-3</name>
    <dbReference type="NCBI Taxonomy" id="1314776"/>
    <lineage>
        <taxon>Eukaryota</taxon>
        <taxon>Fungi</taxon>
        <taxon>Dikarya</taxon>
        <taxon>Basidiomycota</taxon>
        <taxon>Agaricomycotina</taxon>
        <taxon>Agaricomycetes</taxon>
        <taxon>Sistotremastrales</taxon>
        <taxon>Sistotremastraceae</taxon>
        <taxon>Sistotremastrum</taxon>
    </lineage>
</organism>
<feature type="compositionally biased region" description="Low complexity" evidence="1">
    <location>
        <begin position="80"/>
        <end position="95"/>
    </location>
</feature>
<feature type="compositionally biased region" description="Polar residues" evidence="1">
    <location>
        <begin position="1"/>
        <end position="10"/>
    </location>
</feature>
<feature type="region of interest" description="Disordered" evidence="1">
    <location>
        <begin position="77"/>
        <end position="97"/>
    </location>
</feature>
<feature type="compositionally biased region" description="Low complexity" evidence="1">
    <location>
        <begin position="11"/>
        <end position="24"/>
    </location>
</feature>